<evidence type="ECO:0000313" key="4">
    <source>
        <dbReference type="EMBL" id="KAJ6232566.1"/>
    </source>
</evidence>
<dbReference type="PANTHER" id="PTHR20978">
    <property type="entry name" value="SPLICING FACTOR 3B SUBUNIT 5"/>
    <property type="match status" value="1"/>
</dbReference>
<dbReference type="EMBL" id="JAOAOG010000291">
    <property type="protein sequence ID" value="KAJ6232566.1"/>
    <property type="molecule type" value="Genomic_DNA"/>
</dbReference>
<reference evidence="3" key="2">
    <citation type="submission" date="2022-08" db="EMBL/GenBank/DDBJ databases">
        <title>Novel sulphate-reducing endosymbionts in the free-living metamonad Anaeramoeba.</title>
        <authorList>
            <person name="Jerlstrom-Hultqvist J."/>
            <person name="Cepicka I."/>
            <person name="Gallot-Lavallee L."/>
            <person name="Salas-Leiva D."/>
            <person name="Curtis B.A."/>
            <person name="Zahonova K."/>
            <person name="Pipaliya S."/>
            <person name="Dacks J."/>
            <person name="Roger A.J."/>
        </authorList>
    </citation>
    <scope>NUCLEOTIDE SEQUENCE</scope>
    <source>
        <strain evidence="3">Busselton2</strain>
    </source>
</reference>
<dbReference type="EMBL" id="JANTQA010000021">
    <property type="protein sequence ID" value="KAJ3446111.1"/>
    <property type="molecule type" value="Genomic_DNA"/>
</dbReference>
<dbReference type="AlphaFoldDB" id="A0AAV8A5I8"/>
<dbReference type="Pfam" id="PF07189">
    <property type="entry name" value="SF3b10"/>
    <property type="match status" value="1"/>
</dbReference>
<evidence type="ECO:0000313" key="6">
    <source>
        <dbReference type="EMBL" id="KAJ6253615.1"/>
    </source>
</evidence>
<dbReference type="EMBL" id="JAOAOG010000251">
    <property type="protein sequence ID" value="KAJ6236023.1"/>
    <property type="molecule type" value="Genomic_DNA"/>
</dbReference>
<evidence type="ECO:0000313" key="3">
    <source>
        <dbReference type="EMBL" id="KAJ3449581.1"/>
    </source>
</evidence>
<comment type="caution">
    <text evidence="3">The sequence shown here is derived from an EMBL/GenBank/DDBJ whole genome shotgun (WGS) entry which is preliminary data.</text>
</comment>
<accession>A0AAV8A5I8</accession>
<evidence type="ECO:0000313" key="1">
    <source>
        <dbReference type="EMBL" id="KAJ3446111.1"/>
    </source>
</evidence>
<evidence type="ECO:0000313" key="7">
    <source>
        <dbReference type="Proteomes" id="UP001146793"/>
    </source>
</evidence>
<evidence type="ECO:0000313" key="5">
    <source>
        <dbReference type="EMBL" id="KAJ6236023.1"/>
    </source>
</evidence>
<evidence type="ECO:0000313" key="2">
    <source>
        <dbReference type="EMBL" id="KAJ3448999.1"/>
    </source>
</evidence>
<sequence>MSQEGTEERRLTLNIQQEHVISKYLGTGFTDIKKHEWLVHQHRDTYASNIGHPSMLMFISVSENESISRVKFNMLNRMVQPCGPPPPRKDEF</sequence>
<dbReference type="EMBL" id="JANTQA010000012">
    <property type="protein sequence ID" value="KAJ3449581.1"/>
    <property type="molecule type" value="Genomic_DNA"/>
</dbReference>
<organism evidence="3 7">
    <name type="scientific">Anaeramoeba flamelloides</name>
    <dbReference type="NCBI Taxonomy" id="1746091"/>
    <lineage>
        <taxon>Eukaryota</taxon>
        <taxon>Metamonada</taxon>
        <taxon>Anaeramoebidae</taxon>
        <taxon>Anaeramoeba</taxon>
    </lineage>
</organism>
<name>A0AAV8A5I8_9EUKA</name>
<dbReference type="Proteomes" id="UP001146793">
    <property type="component" value="Unassembled WGS sequence"/>
</dbReference>
<evidence type="ECO:0000313" key="8">
    <source>
        <dbReference type="Proteomes" id="UP001150062"/>
    </source>
</evidence>
<protein>
    <submittedName>
        <fullName evidence="3 4">Splicing factor 3b subunit</fullName>
    </submittedName>
</protein>
<dbReference type="GO" id="GO:0000398">
    <property type="term" value="P:mRNA splicing, via spliceosome"/>
    <property type="evidence" value="ECO:0007669"/>
    <property type="project" value="TreeGrafter"/>
</dbReference>
<dbReference type="Proteomes" id="UP001150062">
    <property type="component" value="Unassembled WGS sequence"/>
</dbReference>
<dbReference type="EMBL" id="JANTQA010000015">
    <property type="protein sequence ID" value="KAJ3448999.1"/>
    <property type="molecule type" value="Genomic_DNA"/>
</dbReference>
<proteinExistence type="predicted"/>
<reference evidence="4" key="1">
    <citation type="submission" date="2022-08" db="EMBL/GenBank/DDBJ databases">
        <title>Novel sulfate-reducing endosymbionts in the free-living metamonad Anaeramoeba.</title>
        <authorList>
            <person name="Jerlstrom-Hultqvist J."/>
            <person name="Cepicka I."/>
            <person name="Gallot-Lavallee L."/>
            <person name="Salas-Leiva D."/>
            <person name="Curtis B.A."/>
            <person name="Zahonova K."/>
            <person name="Pipaliya S."/>
            <person name="Dacks J."/>
            <person name="Roger A.J."/>
        </authorList>
    </citation>
    <scope>NUCLEOTIDE SEQUENCE</scope>
    <source>
        <strain evidence="4">Schooner1</strain>
    </source>
</reference>
<dbReference type="EMBL" id="JAOAOG010000028">
    <property type="protein sequence ID" value="KAJ6253615.1"/>
    <property type="molecule type" value="Genomic_DNA"/>
</dbReference>
<dbReference type="PANTHER" id="PTHR20978:SF0">
    <property type="entry name" value="SPLICING FACTOR 3B SUBUNIT 5"/>
    <property type="match status" value="1"/>
</dbReference>
<keyword evidence="8" id="KW-1185">Reference proteome</keyword>
<dbReference type="InterPro" id="IPR009846">
    <property type="entry name" value="SF3b5/RDS3-10"/>
</dbReference>
<gene>
    <name evidence="2" type="ORF">M0812_01487</name>
    <name evidence="3" type="ORF">M0812_05734</name>
    <name evidence="1" type="ORF">M0812_08647</name>
    <name evidence="4" type="ORF">M0813_04783</name>
    <name evidence="6" type="ORF">M0813_13028</name>
    <name evidence="5" type="ORF">M0813_28299</name>
</gene>
<dbReference type="GO" id="GO:0071011">
    <property type="term" value="C:precatalytic spliceosome"/>
    <property type="evidence" value="ECO:0007669"/>
    <property type="project" value="TreeGrafter"/>
</dbReference>
<dbReference type="GO" id="GO:0005686">
    <property type="term" value="C:U2 snRNP"/>
    <property type="evidence" value="ECO:0007669"/>
    <property type="project" value="TreeGrafter"/>
</dbReference>